<dbReference type="PROSITE" id="PS00175">
    <property type="entry name" value="PG_MUTASE"/>
    <property type="match status" value="1"/>
</dbReference>
<dbReference type="Pfam" id="PF00300">
    <property type="entry name" value="His_Phos_1"/>
    <property type="match status" value="1"/>
</dbReference>
<evidence type="ECO:0000256" key="1">
    <source>
        <dbReference type="ARBA" id="ARBA00023152"/>
    </source>
</evidence>
<comment type="caution">
    <text evidence="3">The sequence shown here is derived from an EMBL/GenBank/DDBJ whole genome shotgun (WGS) entry which is preliminary data.</text>
</comment>
<keyword evidence="1" id="KW-0324">Glycolysis</keyword>
<protein>
    <submittedName>
        <fullName evidence="3">Histidine phosphatase family protein</fullName>
        <ecNumber evidence="3">3.1.3.-</ecNumber>
    </submittedName>
</protein>
<dbReference type="SUPFAM" id="SSF53254">
    <property type="entry name" value="Phosphoglycerate mutase-like"/>
    <property type="match status" value="1"/>
</dbReference>
<organism evidence="3 4">
    <name type="scientific">Ottowia pentelensis</name>
    <dbReference type="NCBI Taxonomy" id="511108"/>
    <lineage>
        <taxon>Bacteria</taxon>
        <taxon>Pseudomonadati</taxon>
        <taxon>Pseudomonadota</taxon>
        <taxon>Betaproteobacteria</taxon>
        <taxon>Burkholderiales</taxon>
        <taxon>Comamonadaceae</taxon>
        <taxon>Ottowia</taxon>
    </lineage>
</organism>
<dbReference type="InterPro" id="IPR013078">
    <property type="entry name" value="His_Pase_superF_clade-1"/>
</dbReference>
<keyword evidence="4" id="KW-1185">Reference proteome</keyword>
<dbReference type="EMBL" id="JBHLTN010000008">
    <property type="protein sequence ID" value="MFC0592060.1"/>
    <property type="molecule type" value="Genomic_DNA"/>
</dbReference>
<dbReference type="Gene3D" id="3.40.50.1240">
    <property type="entry name" value="Phosphoglycerate mutase-like"/>
    <property type="match status" value="1"/>
</dbReference>
<sequence length="215" mass="23917">MEWTRLLLVRHGETAWNADGRVQGHLDIALNAVGRTQAQRLAARLRDEGEAIELIYSSDLARARQTAQAVADATGAPLRLAPELRERRFGAFEGRRFADIAAELPQDAERWRRRDPQWVPSGGGESLLQFKERVMQAVCALAAENIGKHVAMFTHGGVLDVLYRAATGLGLQDARTWQLDNAAVNRLLWTPDGGLTLVGWADRSHLDDTRDERFA</sequence>
<dbReference type="InterPro" id="IPR050275">
    <property type="entry name" value="PGM_Phosphatase"/>
</dbReference>
<evidence type="ECO:0000313" key="3">
    <source>
        <dbReference type="EMBL" id="MFC0592060.1"/>
    </source>
</evidence>
<reference evidence="3 4" key="1">
    <citation type="submission" date="2024-09" db="EMBL/GenBank/DDBJ databases">
        <authorList>
            <person name="Sun Q."/>
            <person name="Mori K."/>
        </authorList>
    </citation>
    <scope>NUCLEOTIDE SEQUENCE [LARGE SCALE GENOMIC DNA]</scope>
    <source>
        <strain evidence="3 4">NCAIM B.02336</strain>
    </source>
</reference>
<dbReference type="PANTHER" id="PTHR48100">
    <property type="entry name" value="BROAD-SPECIFICITY PHOSPHATASE YOR283W-RELATED"/>
    <property type="match status" value="1"/>
</dbReference>
<keyword evidence="2" id="KW-0413">Isomerase</keyword>
<dbReference type="SMART" id="SM00855">
    <property type="entry name" value="PGAM"/>
    <property type="match status" value="1"/>
</dbReference>
<dbReference type="RefSeq" id="WP_377480910.1">
    <property type="nucleotide sequence ID" value="NZ_JBHLTN010000008.1"/>
</dbReference>
<accession>A0ABV6PQG6</accession>
<dbReference type="GO" id="GO:0016787">
    <property type="term" value="F:hydrolase activity"/>
    <property type="evidence" value="ECO:0007669"/>
    <property type="project" value="UniProtKB-KW"/>
</dbReference>
<dbReference type="EC" id="3.1.3.-" evidence="3"/>
<keyword evidence="3" id="KW-0378">Hydrolase</keyword>
<dbReference type="CDD" id="cd07067">
    <property type="entry name" value="HP_PGM_like"/>
    <property type="match status" value="1"/>
</dbReference>
<evidence type="ECO:0000256" key="2">
    <source>
        <dbReference type="ARBA" id="ARBA00023235"/>
    </source>
</evidence>
<evidence type="ECO:0000313" key="4">
    <source>
        <dbReference type="Proteomes" id="UP001589834"/>
    </source>
</evidence>
<proteinExistence type="predicted"/>
<dbReference type="Proteomes" id="UP001589834">
    <property type="component" value="Unassembled WGS sequence"/>
</dbReference>
<dbReference type="PANTHER" id="PTHR48100:SF1">
    <property type="entry name" value="HISTIDINE PHOSPHATASE FAMILY PROTEIN-RELATED"/>
    <property type="match status" value="1"/>
</dbReference>
<dbReference type="InterPro" id="IPR001345">
    <property type="entry name" value="PG/BPGM_mutase_AS"/>
</dbReference>
<gene>
    <name evidence="3" type="ORF">ACFFGG_05770</name>
</gene>
<name>A0ABV6PQG6_9BURK</name>
<dbReference type="InterPro" id="IPR029033">
    <property type="entry name" value="His_PPase_superfam"/>
</dbReference>